<evidence type="ECO:0000256" key="1">
    <source>
        <dbReference type="SAM" id="Phobius"/>
    </source>
</evidence>
<dbReference type="AlphaFoldDB" id="A0AAV2BY47"/>
<proteinExistence type="predicted"/>
<keyword evidence="3" id="KW-1185">Reference proteome</keyword>
<dbReference type="InterPro" id="IPR031720">
    <property type="entry name" value="DUF4728"/>
</dbReference>
<dbReference type="Pfam" id="PF15860">
    <property type="entry name" value="DUF4728"/>
    <property type="match status" value="1"/>
</dbReference>
<keyword evidence="1" id="KW-1133">Transmembrane helix</keyword>
<dbReference type="EMBL" id="CAXIEN010000630">
    <property type="protein sequence ID" value="CAL1301177.1"/>
    <property type="molecule type" value="Genomic_DNA"/>
</dbReference>
<feature type="transmembrane region" description="Helical" evidence="1">
    <location>
        <begin position="81"/>
        <end position="104"/>
    </location>
</feature>
<evidence type="ECO:0008006" key="4">
    <source>
        <dbReference type="Google" id="ProtNLM"/>
    </source>
</evidence>
<evidence type="ECO:0000313" key="2">
    <source>
        <dbReference type="EMBL" id="CAL1301177.1"/>
    </source>
</evidence>
<dbReference type="Proteomes" id="UP001497382">
    <property type="component" value="Unassembled WGS sequence"/>
</dbReference>
<evidence type="ECO:0000313" key="3">
    <source>
        <dbReference type="Proteomes" id="UP001497382"/>
    </source>
</evidence>
<accession>A0AAV2BY47</accession>
<feature type="transmembrane region" description="Helical" evidence="1">
    <location>
        <begin position="20"/>
        <end position="42"/>
    </location>
</feature>
<keyword evidence="1" id="KW-0472">Membrane</keyword>
<gene>
    <name evidence="2" type="ORF">LARSCL_LOCUS22359</name>
</gene>
<reference evidence="2 3" key="1">
    <citation type="submission" date="2024-04" db="EMBL/GenBank/DDBJ databases">
        <authorList>
            <person name="Rising A."/>
            <person name="Reimegard J."/>
            <person name="Sonavane S."/>
            <person name="Akerstrom W."/>
            <person name="Nylinder S."/>
            <person name="Hedman E."/>
            <person name="Kallberg Y."/>
        </authorList>
    </citation>
    <scope>NUCLEOTIDE SEQUENCE [LARGE SCALE GENOMIC DNA]</scope>
</reference>
<dbReference type="PANTHER" id="PTHR36694:SF11">
    <property type="entry name" value="LP21121P-RELATED"/>
    <property type="match status" value="1"/>
</dbReference>
<organism evidence="2 3">
    <name type="scientific">Larinioides sclopetarius</name>
    <dbReference type="NCBI Taxonomy" id="280406"/>
    <lineage>
        <taxon>Eukaryota</taxon>
        <taxon>Metazoa</taxon>
        <taxon>Ecdysozoa</taxon>
        <taxon>Arthropoda</taxon>
        <taxon>Chelicerata</taxon>
        <taxon>Arachnida</taxon>
        <taxon>Araneae</taxon>
        <taxon>Araneomorphae</taxon>
        <taxon>Entelegynae</taxon>
        <taxon>Araneoidea</taxon>
        <taxon>Araneidae</taxon>
        <taxon>Larinioides</taxon>
    </lineage>
</organism>
<feature type="transmembrane region" description="Helical" evidence="1">
    <location>
        <begin position="111"/>
        <end position="131"/>
    </location>
</feature>
<sequence>MAVIERCCFRFDVRCGSFAAGIYSLVLYIFVLTGGVLNFFMVPENTEKLALTLAVTIFSVFCVIASVFLLIGLCVNCRTLLIPWLLIVLVTTSADLVTSLYLATKSVFDPFLAVLLAVDFLYISVNIYSLLCVYAQYQEYCAGRGQARGNRLLPKVEYFRDKRGASNAALIRKNSISTHCSSVSVVQSSSAHGDAHLAEEPSVQYRDVEDVILKEIKDLQNDSDAYNAEENPEDSLNLIIESEDGQGLKYKKYQGNVSRFLAERISSVVLSKKNAD</sequence>
<name>A0AAV2BY47_9ARAC</name>
<dbReference type="PANTHER" id="PTHR36694">
    <property type="entry name" value="PASIFLORA 1, ISOFORM A-RELATED"/>
    <property type="match status" value="1"/>
</dbReference>
<feature type="transmembrane region" description="Helical" evidence="1">
    <location>
        <begin position="49"/>
        <end position="75"/>
    </location>
</feature>
<comment type="caution">
    <text evidence="2">The sequence shown here is derived from an EMBL/GenBank/DDBJ whole genome shotgun (WGS) entry which is preliminary data.</text>
</comment>
<protein>
    <recommendedName>
        <fullName evidence="4">MARVEL domain-containing protein</fullName>
    </recommendedName>
</protein>
<keyword evidence="1" id="KW-0812">Transmembrane</keyword>